<proteinExistence type="predicted"/>
<comment type="caution">
    <text evidence="2">The sequence shown here is derived from an EMBL/GenBank/DDBJ whole genome shotgun (WGS) entry which is preliminary data.</text>
</comment>
<dbReference type="PANTHER" id="PTHR17901">
    <property type="entry name" value="MAGNESIUM-DEPENDENT PHOSPHATASE 1 MDP1"/>
    <property type="match status" value="1"/>
</dbReference>
<dbReference type="Pfam" id="PF12689">
    <property type="entry name" value="Acid_PPase"/>
    <property type="match status" value="1"/>
</dbReference>
<dbReference type="Gene3D" id="3.40.50.1000">
    <property type="entry name" value="HAD superfamily/HAD-like"/>
    <property type="match status" value="1"/>
</dbReference>
<keyword evidence="3" id="KW-1185">Reference proteome</keyword>
<dbReference type="Proteomes" id="UP001530315">
    <property type="component" value="Unassembled WGS sequence"/>
</dbReference>
<protein>
    <recommendedName>
        <fullName evidence="4">Magnesium-dependent phosphatase-1</fullName>
    </recommendedName>
</protein>
<dbReference type="AlphaFoldDB" id="A0ABD3PMZ1"/>
<sequence>MMPSLLYARSTILLAVASAFHPSSLRNNNHLSSSRRLRMTSANTNGPFPELVVFDLDACFWDQEMYTLSKIPDETNVVRGDLNGRGEGVVGVMSGRSRISLHKGSLSALQSHHDGRYPGTRVCFASSADTELAERIGRAALRLLEVVPGTTVWDLVVGRDWNGEDVNQIGRRPPLSANKSATHFPILRELTRVRYDRMLFFDDCQWGDHCGQVERACKESNTGNGPITIRTPYGLGVEEWAAGLEKYAKAYQALDGADNYDIKRRK</sequence>
<name>A0ABD3PMZ1_9STRA</name>
<evidence type="ECO:0000256" key="1">
    <source>
        <dbReference type="SAM" id="SignalP"/>
    </source>
</evidence>
<organism evidence="2 3">
    <name type="scientific">Stephanodiscus triporus</name>
    <dbReference type="NCBI Taxonomy" id="2934178"/>
    <lineage>
        <taxon>Eukaryota</taxon>
        <taxon>Sar</taxon>
        <taxon>Stramenopiles</taxon>
        <taxon>Ochrophyta</taxon>
        <taxon>Bacillariophyta</taxon>
        <taxon>Coscinodiscophyceae</taxon>
        <taxon>Thalassiosirophycidae</taxon>
        <taxon>Stephanodiscales</taxon>
        <taxon>Stephanodiscaceae</taxon>
        <taxon>Stephanodiscus</taxon>
    </lineage>
</organism>
<dbReference type="InterPro" id="IPR010036">
    <property type="entry name" value="MDP_1_eu_arc"/>
</dbReference>
<evidence type="ECO:0000313" key="3">
    <source>
        <dbReference type="Proteomes" id="UP001530315"/>
    </source>
</evidence>
<dbReference type="PANTHER" id="PTHR17901:SF14">
    <property type="entry name" value="MAGNESIUM-DEPENDENT PHOSPHATASE 1"/>
    <property type="match status" value="1"/>
</dbReference>
<keyword evidence="1" id="KW-0732">Signal</keyword>
<feature type="chain" id="PRO_5044812349" description="Magnesium-dependent phosphatase-1" evidence="1">
    <location>
        <begin position="20"/>
        <end position="266"/>
    </location>
</feature>
<evidence type="ECO:0000313" key="2">
    <source>
        <dbReference type="EMBL" id="KAL3788701.1"/>
    </source>
</evidence>
<dbReference type="EMBL" id="JALLAZ020000716">
    <property type="protein sequence ID" value="KAL3788701.1"/>
    <property type="molecule type" value="Genomic_DNA"/>
</dbReference>
<feature type="signal peptide" evidence="1">
    <location>
        <begin position="1"/>
        <end position="19"/>
    </location>
</feature>
<dbReference type="InterPro" id="IPR023214">
    <property type="entry name" value="HAD_sf"/>
</dbReference>
<evidence type="ECO:0008006" key="4">
    <source>
        <dbReference type="Google" id="ProtNLM"/>
    </source>
</evidence>
<accession>A0ABD3PMZ1</accession>
<gene>
    <name evidence="2" type="ORF">ACHAW5_010564</name>
</gene>
<reference evidence="2 3" key="1">
    <citation type="submission" date="2024-10" db="EMBL/GenBank/DDBJ databases">
        <title>Updated reference genomes for cyclostephanoid diatoms.</title>
        <authorList>
            <person name="Roberts W.R."/>
            <person name="Alverson A.J."/>
        </authorList>
    </citation>
    <scope>NUCLEOTIDE SEQUENCE [LARGE SCALE GENOMIC DNA]</scope>
    <source>
        <strain evidence="2 3">AJA276-08</strain>
    </source>
</reference>